<evidence type="ECO:0000313" key="2">
    <source>
        <dbReference type="Proteomes" id="UP000800096"/>
    </source>
</evidence>
<accession>A0A6A5R0E4</accession>
<protein>
    <submittedName>
        <fullName evidence="1">Uncharacterized protein</fullName>
    </submittedName>
</protein>
<sequence length="154" mass="16869">MAIELSRSHCCLLRCSFYSWFFQNPIVASGIRSKPVSSLTLAIFPTTSTKNSFGISPTKSLSPEPTSTTLYAYISATTSRNFLPLLLIPYTIATPSPRTRHRSHPCSLVNKSMTALPNTASTTCSPNTYEHTESSKISSVISSQSSWPLYSHSV</sequence>
<gene>
    <name evidence="1" type="ORF">BDU57DRAFT_18654</name>
</gene>
<name>A0A6A5R0E4_AMPQU</name>
<dbReference type="AlphaFoldDB" id="A0A6A5R0E4"/>
<organism evidence="1 2">
    <name type="scientific">Ampelomyces quisqualis</name>
    <name type="common">Powdery mildew agent</name>
    <dbReference type="NCBI Taxonomy" id="50730"/>
    <lineage>
        <taxon>Eukaryota</taxon>
        <taxon>Fungi</taxon>
        <taxon>Dikarya</taxon>
        <taxon>Ascomycota</taxon>
        <taxon>Pezizomycotina</taxon>
        <taxon>Dothideomycetes</taxon>
        <taxon>Pleosporomycetidae</taxon>
        <taxon>Pleosporales</taxon>
        <taxon>Pleosporineae</taxon>
        <taxon>Phaeosphaeriaceae</taxon>
        <taxon>Ampelomyces</taxon>
    </lineage>
</organism>
<proteinExistence type="predicted"/>
<keyword evidence="2" id="KW-1185">Reference proteome</keyword>
<reference evidence="1" key="1">
    <citation type="journal article" date="2020" name="Stud. Mycol.">
        <title>101 Dothideomycetes genomes: a test case for predicting lifestyles and emergence of pathogens.</title>
        <authorList>
            <person name="Haridas S."/>
            <person name="Albert R."/>
            <person name="Binder M."/>
            <person name="Bloem J."/>
            <person name="Labutti K."/>
            <person name="Salamov A."/>
            <person name="Andreopoulos B."/>
            <person name="Baker S."/>
            <person name="Barry K."/>
            <person name="Bills G."/>
            <person name="Bluhm B."/>
            <person name="Cannon C."/>
            <person name="Castanera R."/>
            <person name="Culley D."/>
            <person name="Daum C."/>
            <person name="Ezra D."/>
            <person name="Gonzalez J."/>
            <person name="Henrissat B."/>
            <person name="Kuo A."/>
            <person name="Liang C."/>
            <person name="Lipzen A."/>
            <person name="Lutzoni F."/>
            <person name="Magnuson J."/>
            <person name="Mondo S."/>
            <person name="Nolan M."/>
            <person name="Ohm R."/>
            <person name="Pangilinan J."/>
            <person name="Park H.-J."/>
            <person name="Ramirez L."/>
            <person name="Alfaro M."/>
            <person name="Sun H."/>
            <person name="Tritt A."/>
            <person name="Yoshinaga Y."/>
            <person name="Zwiers L.-H."/>
            <person name="Turgeon B."/>
            <person name="Goodwin S."/>
            <person name="Spatafora J."/>
            <person name="Crous P."/>
            <person name="Grigoriev I."/>
        </authorList>
    </citation>
    <scope>NUCLEOTIDE SEQUENCE</scope>
    <source>
        <strain evidence="1">HMLAC05119</strain>
    </source>
</reference>
<dbReference type="Proteomes" id="UP000800096">
    <property type="component" value="Unassembled WGS sequence"/>
</dbReference>
<dbReference type="EMBL" id="ML979132">
    <property type="protein sequence ID" value="KAF1920568.1"/>
    <property type="molecule type" value="Genomic_DNA"/>
</dbReference>
<evidence type="ECO:0000313" key="1">
    <source>
        <dbReference type="EMBL" id="KAF1920568.1"/>
    </source>
</evidence>